<keyword evidence="5" id="KW-1185">Reference proteome</keyword>
<dbReference type="CDD" id="cd12148">
    <property type="entry name" value="fungal_TF_MHR"/>
    <property type="match status" value="1"/>
</dbReference>
<dbReference type="Pfam" id="PF00172">
    <property type="entry name" value="Zn_clus"/>
    <property type="match status" value="1"/>
</dbReference>
<dbReference type="SMART" id="SM00066">
    <property type="entry name" value="GAL4"/>
    <property type="match status" value="1"/>
</dbReference>
<dbReference type="AlphaFoldDB" id="A0AAI8YWR2"/>
<evidence type="ECO:0000256" key="2">
    <source>
        <dbReference type="SAM" id="MobiDB-lite"/>
    </source>
</evidence>
<feature type="compositionally biased region" description="Polar residues" evidence="2">
    <location>
        <begin position="127"/>
        <end position="136"/>
    </location>
</feature>
<dbReference type="PANTHER" id="PTHR47256">
    <property type="entry name" value="ZN(II)2CYS6 TRANSCRIPTION FACTOR (EUROFUNG)-RELATED"/>
    <property type="match status" value="1"/>
</dbReference>
<comment type="caution">
    <text evidence="4">The sequence shown here is derived from an EMBL/GenBank/DDBJ whole genome shotgun (WGS) entry which is preliminary data.</text>
</comment>
<dbReference type="SUPFAM" id="SSF57701">
    <property type="entry name" value="Zn2/Cys6 DNA-binding domain"/>
    <property type="match status" value="1"/>
</dbReference>
<sequence>MSSKGKPSSSTAGEPVVPKVKAACEECRTKKTKCDGTRPTCGRCRRKSISCVYETEPDEFRITALKRRYTELEQSSAENSALIALLRDQSLAGAHEILNRLRNRESAASILAGSGIQTDAEAGQNLVSAVETTNTSEGERTSSSHGSVAGEAAADKDRRSAAGIDKQSIAFLVGEPTGTGPPLDAQITSMPAGPLRSHHGQPLQPRQRGEKRKRVSPPPLRPSLPVAAGGAPIPMTPSTDRSLSMKPRTQDKTWMKRFERVRAAEWEVYYTDDLTFLEILKCYFTWENPVTDFVPEEAFWEGLLNDGSDFCNLTLVHSILAFGAKIYGMFEPERSASAEHFALLEATKAWAWDADATVPANISAGFLVHATYAANGQEKNGTPYLGAAMNLLIDSGLFSPERISQAYPSSDPELSRARAAFAWCIYAFHGHHTLTFKKHPLLSWPPPIGIPEPNRDEDSKEWQPFPSLGPSRPSVISTKNHAKTNLWRIGNNILPLHARYGNTLTSESHWNDAKGLYAELCHWHSTLNPRLGNLHGAPPHVFALYTDYHSCILELMKPFVNSSNPLPTREIHDQAHSISEQSRIQLRLLIHQLDLQFPDLPLSLNLLLKPILCVAKDTLPLLSHADEASDEAFYFNLCINLMRRMATSYPLTYFVVLEIRDMANRQGYTLPIPAQETIVNLERSRRASVHIASSQSASRGLSAEDIEAANLRNLIGETDRLHLERGASSR</sequence>
<dbReference type="CDD" id="cd00067">
    <property type="entry name" value="GAL4"/>
    <property type="match status" value="1"/>
</dbReference>
<dbReference type="Proteomes" id="UP001296104">
    <property type="component" value="Unassembled WGS sequence"/>
</dbReference>
<accession>A0AAI8YWR2</accession>
<dbReference type="PANTHER" id="PTHR47256:SF1">
    <property type="entry name" value="ZN(II)2CYS6 TRANSCRIPTION FACTOR (EUROFUNG)"/>
    <property type="match status" value="1"/>
</dbReference>
<feature type="domain" description="Zn(2)-C6 fungal-type" evidence="3">
    <location>
        <begin position="23"/>
        <end position="53"/>
    </location>
</feature>
<reference evidence="4" key="1">
    <citation type="submission" date="2023-11" db="EMBL/GenBank/DDBJ databases">
        <authorList>
            <person name="Alioto T."/>
            <person name="Alioto T."/>
            <person name="Gomez Garrido J."/>
        </authorList>
    </citation>
    <scope>NUCLEOTIDE SEQUENCE</scope>
</reference>
<dbReference type="InterPro" id="IPR036864">
    <property type="entry name" value="Zn2-C6_fun-type_DNA-bd_sf"/>
</dbReference>
<dbReference type="InterPro" id="IPR053187">
    <property type="entry name" value="Notoamide_regulator"/>
</dbReference>
<dbReference type="Gene3D" id="4.10.240.10">
    <property type="entry name" value="Zn(2)-C6 fungal-type DNA-binding domain"/>
    <property type="match status" value="1"/>
</dbReference>
<proteinExistence type="predicted"/>
<dbReference type="GO" id="GO:0008270">
    <property type="term" value="F:zinc ion binding"/>
    <property type="evidence" value="ECO:0007669"/>
    <property type="project" value="InterPro"/>
</dbReference>
<evidence type="ECO:0000256" key="1">
    <source>
        <dbReference type="ARBA" id="ARBA00023242"/>
    </source>
</evidence>
<evidence type="ECO:0000313" key="4">
    <source>
        <dbReference type="EMBL" id="CAK3963921.1"/>
    </source>
</evidence>
<evidence type="ECO:0000259" key="3">
    <source>
        <dbReference type="PROSITE" id="PS50048"/>
    </source>
</evidence>
<dbReference type="EMBL" id="CAVMBE010000017">
    <property type="protein sequence ID" value="CAK3963921.1"/>
    <property type="molecule type" value="Genomic_DNA"/>
</dbReference>
<name>A0AAI8YWR2_9PEZI</name>
<protein>
    <submittedName>
        <fullName evidence="4">Nitrogen assimilation transcription factor nirA</fullName>
    </submittedName>
</protein>
<gene>
    <name evidence="4" type="ORF">LECACI_7A003478</name>
</gene>
<feature type="region of interest" description="Disordered" evidence="2">
    <location>
        <begin position="453"/>
        <end position="474"/>
    </location>
</feature>
<feature type="region of interest" description="Disordered" evidence="2">
    <location>
        <begin position="127"/>
        <end position="161"/>
    </location>
</feature>
<keyword evidence="1" id="KW-0539">Nucleus</keyword>
<feature type="region of interest" description="Disordered" evidence="2">
    <location>
        <begin position="173"/>
        <end position="248"/>
    </location>
</feature>
<dbReference type="GO" id="GO:0000981">
    <property type="term" value="F:DNA-binding transcription factor activity, RNA polymerase II-specific"/>
    <property type="evidence" value="ECO:0007669"/>
    <property type="project" value="InterPro"/>
</dbReference>
<dbReference type="InterPro" id="IPR001138">
    <property type="entry name" value="Zn2Cys6_DnaBD"/>
</dbReference>
<dbReference type="PROSITE" id="PS50048">
    <property type="entry name" value="ZN2_CY6_FUNGAL_2"/>
    <property type="match status" value="1"/>
</dbReference>
<dbReference type="PROSITE" id="PS00463">
    <property type="entry name" value="ZN2_CY6_FUNGAL_1"/>
    <property type="match status" value="1"/>
</dbReference>
<organism evidence="4 5">
    <name type="scientific">Lecanosticta acicola</name>
    <dbReference type="NCBI Taxonomy" id="111012"/>
    <lineage>
        <taxon>Eukaryota</taxon>
        <taxon>Fungi</taxon>
        <taxon>Dikarya</taxon>
        <taxon>Ascomycota</taxon>
        <taxon>Pezizomycotina</taxon>
        <taxon>Dothideomycetes</taxon>
        <taxon>Dothideomycetidae</taxon>
        <taxon>Mycosphaerellales</taxon>
        <taxon>Mycosphaerellaceae</taxon>
        <taxon>Lecanosticta</taxon>
    </lineage>
</organism>
<evidence type="ECO:0000313" key="5">
    <source>
        <dbReference type="Proteomes" id="UP001296104"/>
    </source>
</evidence>